<protein>
    <submittedName>
        <fullName evidence="2">NDP-hexose 2,3-dehydratase family protein</fullName>
    </submittedName>
</protein>
<proteinExistence type="predicted"/>
<dbReference type="Proteomes" id="UP001214441">
    <property type="component" value="Unassembled WGS sequence"/>
</dbReference>
<evidence type="ECO:0000313" key="3">
    <source>
        <dbReference type="Proteomes" id="UP001214441"/>
    </source>
</evidence>
<evidence type="ECO:0000259" key="1">
    <source>
        <dbReference type="Pfam" id="PF03559"/>
    </source>
</evidence>
<feature type="domain" description="dTDP-4-dehydro-6-deoxy-alpha-D-glucopyranose 2,3-dehydratase" evidence="1">
    <location>
        <begin position="247"/>
        <end position="445"/>
    </location>
</feature>
<comment type="caution">
    <text evidence="2">The sequence shown here is derived from an EMBL/GenBank/DDBJ whole genome shotgun (WGS) entry which is preliminary data.</text>
</comment>
<organism evidence="2 3">
    <name type="scientific">Streptomyces iconiensis</name>
    <dbReference type="NCBI Taxonomy" id="1384038"/>
    <lineage>
        <taxon>Bacteria</taxon>
        <taxon>Bacillati</taxon>
        <taxon>Actinomycetota</taxon>
        <taxon>Actinomycetes</taxon>
        <taxon>Kitasatosporales</taxon>
        <taxon>Streptomycetaceae</taxon>
        <taxon>Streptomyces</taxon>
    </lineage>
</organism>
<keyword evidence="3" id="KW-1185">Reference proteome</keyword>
<sequence>MKEFLTEEPQAPAAFRRWFESARRNIYTCVERVPLASVSGWDCAPEAAALTHTSGRFFSVEGLRTHHSGGAVPCWDQPIINQPETGILGILVKRFDGVPYCLVQAKAEPGNINGLQISPTVQATRSNFTGVHRGKDVPYLDFFRNVDARSTAGGTRVLADVRQSEQASWFLRKRNRNMIVEVLEDVEPAEGFHWLSLDELRGLLRFDDLVGMDARSVLACFPPPGPVHEPRPYAPQSSPCGPVTSEAALSWITAARSWAEVRTERLPLTGLRHWRRGPDALVHESGRFFDVIGVRVEACGREVGAWAQPMIAAHGTGVVAFLLTRFDGAPHVLVHQRVEPGFVDVVELGPTVQCTPGNYDGLPPAARPLFLDEVLTAEPHRVLFDTTLSDEGGRLFHTRSRHLVVETDARPDHPDYRWLTPAQLSGLLRHSHYVNMQARSLLACLHALRDPVDRAPRRERGEVGA</sequence>
<dbReference type="Pfam" id="PF03559">
    <property type="entry name" value="Hexose_dehydrat"/>
    <property type="match status" value="2"/>
</dbReference>
<name>A0ABT6ZX91_9ACTN</name>
<reference evidence="2 3" key="1">
    <citation type="submission" date="2023-05" db="EMBL/GenBank/DDBJ databases">
        <title>Streptantibioticus silvisoli sp. nov., acidotolerant actinomycetes 1 from pine litter.</title>
        <authorList>
            <person name="Swiecimska M."/>
            <person name="Golinska P."/>
            <person name="Sangal V."/>
            <person name="Wachnowicz B."/>
            <person name="Goodfellow M."/>
        </authorList>
    </citation>
    <scope>NUCLEOTIDE SEQUENCE [LARGE SCALE GENOMIC DNA]</scope>
    <source>
        <strain evidence="2 3">DSM 42109</strain>
    </source>
</reference>
<accession>A0ABT6ZX91</accession>
<dbReference type="EMBL" id="JANCPR020000015">
    <property type="protein sequence ID" value="MDJ1133679.1"/>
    <property type="molecule type" value="Genomic_DNA"/>
</dbReference>
<gene>
    <name evidence="2" type="ORF">NMN56_017240</name>
</gene>
<dbReference type="InterPro" id="IPR005212">
    <property type="entry name" value="EvaA-like"/>
</dbReference>
<dbReference type="Gene3D" id="3.90.79.40">
    <property type="entry name" value="EvaA sugar 2,3-dehydratase subunit"/>
    <property type="match status" value="2"/>
</dbReference>
<feature type="domain" description="dTDP-4-dehydro-6-deoxy-alpha-D-glucopyranose 2,3-dehydratase" evidence="1">
    <location>
        <begin position="14"/>
        <end position="220"/>
    </location>
</feature>
<dbReference type="RefSeq" id="WP_274045312.1">
    <property type="nucleotide sequence ID" value="NZ_JANCPR020000015.1"/>
</dbReference>
<evidence type="ECO:0000313" key="2">
    <source>
        <dbReference type="EMBL" id="MDJ1133679.1"/>
    </source>
</evidence>
<dbReference type="InterPro" id="IPR038153">
    <property type="entry name" value="EvaA-like_sf"/>
</dbReference>